<gene>
    <name evidence="3" type="ORF">CYMTET_31819</name>
    <name evidence="2" type="ORF">CYMTET_41438</name>
</gene>
<evidence type="ECO:0000256" key="1">
    <source>
        <dbReference type="SAM" id="MobiDB-lite"/>
    </source>
</evidence>
<dbReference type="EMBL" id="LGRX02027573">
    <property type="protein sequence ID" value="KAK3249175.1"/>
    <property type="molecule type" value="Genomic_DNA"/>
</dbReference>
<organism evidence="2 4">
    <name type="scientific">Cymbomonas tetramitiformis</name>
    <dbReference type="NCBI Taxonomy" id="36881"/>
    <lineage>
        <taxon>Eukaryota</taxon>
        <taxon>Viridiplantae</taxon>
        <taxon>Chlorophyta</taxon>
        <taxon>Pyramimonadophyceae</taxon>
        <taxon>Pyramimonadales</taxon>
        <taxon>Pyramimonadaceae</taxon>
        <taxon>Cymbomonas</taxon>
    </lineage>
</organism>
<dbReference type="Proteomes" id="UP001190700">
    <property type="component" value="Unassembled WGS sequence"/>
</dbReference>
<feature type="compositionally biased region" description="Acidic residues" evidence="1">
    <location>
        <begin position="20"/>
        <end position="31"/>
    </location>
</feature>
<evidence type="ECO:0000313" key="2">
    <source>
        <dbReference type="EMBL" id="KAK3249175.1"/>
    </source>
</evidence>
<reference evidence="2" key="2">
    <citation type="submission" date="2023-06" db="EMBL/GenBank/DDBJ databases">
        <title>Long-read-based genome assembly of the green algal bacterivore Cymbomonas tetramitiformis.</title>
        <authorList>
            <person name="Gyaltshen Y."/>
            <person name="Rozenberg A."/>
            <person name="Paasch A."/>
            <person name="Burns J.A."/>
            <person name="Warring S."/>
            <person name="Larson R."/>
            <person name="Maurer-Alcala X."/>
            <person name="Dacks J."/>
            <person name="Kim E."/>
        </authorList>
    </citation>
    <scope>NUCLEOTIDE SEQUENCE</scope>
    <source>
        <strain evidence="2">PLY_AMNH</strain>
    </source>
</reference>
<protein>
    <submittedName>
        <fullName evidence="2">Uncharacterized protein</fullName>
    </submittedName>
</protein>
<dbReference type="EMBL" id="LGRX02018953">
    <property type="protein sequence ID" value="KAK3259159.1"/>
    <property type="molecule type" value="Genomic_DNA"/>
</dbReference>
<evidence type="ECO:0000313" key="3">
    <source>
        <dbReference type="EMBL" id="KAK3259159.1"/>
    </source>
</evidence>
<dbReference type="AlphaFoldDB" id="A0AAE0F3N7"/>
<sequence>MSFLQCKPTARTRKTNYSSNEEDGPNEEDVQEYEHAPKVSKTVSDVRLLLDVLTRTRDCLGLARNIDFSDGLLERIFDIDLDKKLGRNILYRWISPITDVRIMITEPYIHSRDFEESQIILQRLSHDLLRFPHDVLGIPQLVNSRCVDPMTTLVESMIHAGLTGVYDKLIEYQDVNVTAALIYACAVSLGAVYIKTRFCGSDIIKMYKTKRDTGVRWYPKEDWVQEVTQILSMRSTKSETLKTMLTNAAESCAY</sequence>
<comment type="caution">
    <text evidence="2">The sequence shown here is derived from an EMBL/GenBank/DDBJ whole genome shotgun (WGS) entry which is preliminary data.</text>
</comment>
<proteinExistence type="predicted"/>
<keyword evidence="4" id="KW-1185">Reference proteome</keyword>
<name>A0AAE0F3N7_9CHLO</name>
<feature type="region of interest" description="Disordered" evidence="1">
    <location>
        <begin position="1"/>
        <end position="37"/>
    </location>
</feature>
<accession>A0AAE0F3N7</accession>
<evidence type="ECO:0000313" key="4">
    <source>
        <dbReference type="Proteomes" id="UP001190700"/>
    </source>
</evidence>
<reference evidence="2 4" key="1">
    <citation type="journal article" date="2015" name="Genome Biol. Evol.">
        <title>Comparative Genomics of a Bacterivorous Green Alga Reveals Evolutionary Causalities and Consequences of Phago-Mixotrophic Mode of Nutrition.</title>
        <authorList>
            <person name="Burns J.A."/>
            <person name="Paasch A."/>
            <person name="Narechania A."/>
            <person name="Kim E."/>
        </authorList>
    </citation>
    <scope>NUCLEOTIDE SEQUENCE [LARGE SCALE GENOMIC DNA]</scope>
    <source>
        <strain evidence="2">PLY_AMNH</strain>
    </source>
</reference>